<keyword evidence="4" id="KW-0560">Oxidoreductase</keyword>
<dbReference type="PANTHER" id="PTHR43401">
    <property type="entry name" value="L-THREONINE 3-DEHYDROGENASE"/>
    <property type="match status" value="1"/>
</dbReference>
<evidence type="ECO:0000259" key="7">
    <source>
        <dbReference type="Pfam" id="PF08240"/>
    </source>
</evidence>
<evidence type="ECO:0000313" key="8">
    <source>
        <dbReference type="EMBL" id="BBY65542.1"/>
    </source>
</evidence>
<name>A0A7I7T8E3_9MYCO</name>
<dbReference type="SUPFAM" id="SSF50129">
    <property type="entry name" value="GroES-like"/>
    <property type="match status" value="1"/>
</dbReference>
<sequence>MKAVVLEAEWSPRPGARISEADHARRWAAIANDAYRNPTVDVREVPDPGAPGPSELVLEVGACGLCGSDVHMFETDDEGYLLLPYHLKTPVITGHEFAGRIVAKGKDVHQFEVGGLVAVEEIQWCGKCRECRGGYWNQCGYIEDLGFTLDGGFAQYVKVDSRFAWSLDGVLERYGDEDTALEVGALTEPTSVAYEGMFTRAGGFKPGGSVVVFGGGPIGLASVALAAAAGAAQIFAIDPLPGRRELAGKMGATRVIDPSSEDPGDVVRTATKGDGAAMVVEASGNSKAVMGPIEDTLGVGGKVVIAGMDAQPATMNLIRYMLKAGSVYGTVGHSGSWNFPNVINLMAAGRINMENAITRRFPLAGLVEAIDETKARGNGKILVKPQL</sequence>
<evidence type="ECO:0000313" key="9">
    <source>
        <dbReference type="Proteomes" id="UP000467148"/>
    </source>
</evidence>
<comment type="cofactor">
    <cofactor evidence="1 5">
        <name>Zn(2+)</name>
        <dbReference type="ChEBI" id="CHEBI:29105"/>
    </cofactor>
</comment>
<evidence type="ECO:0000256" key="4">
    <source>
        <dbReference type="ARBA" id="ARBA00023002"/>
    </source>
</evidence>
<keyword evidence="2 5" id="KW-0479">Metal-binding</keyword>
<comment type="similarity">
    <text evidence="5">Belongs to the zinc-containing alcohol dehydrogenase family.</text>
</comment>
<dbReference type="KEGG" id="mhev:MHEL_37850"/>
<feature type="domain" description="Alcohol dehydrogenase-like N-terminal" evidence="7">
    <location>
        <begin position="52"/>
        <end position="166"/>
    </location>
</feature>
<dbReference type="InterPro" id="IPR036291">
    <property type="entry name" value="NAD(P)-bd_dom_sf"/>
</dbReference>
<dbReference type="Gene3D" id="3.40.50.720">
    <property type="entry name" value="NAD(P)-binding Rossmann-like Domain"/>
    <property type="match status" value="1"/>
</dbReference>
<accession>A0A7I7T8E3</accession>
<evidence type="ECO:0000259" key="6">
    <source>
        <dbReference type="Pfam" id="PF00107"/>
    </source>
</evidence>
<dbReference type="InterPro" id="IPR050129">
    <property type="entry name" value="Zn_alcohol_dh"/>
</dbReference>
<dbReference type="RefSeq" id="WP_163749609.1">
    <property type="nucleotide sequence ID" value="NZ_AP022596.1"/>
</dbReference>
<dbReference type="EMBL" id="AP022596">
    <property type="protein sequence ID" value="BBY65542.1"/>
    <property type="molecule type" value="Genomic_DNA"/>
</dbReference>
<dbReference type="PROSITE" id="PS00059">
    <property type="entry name" value="ADH_ZINC"/>
    <property type="match status" value="1"/>
</dbReference>
<proteinExistence type="inferred from homology"/>
<evidence type="ECO:0000256" key="1">
    <source>
        <dbReference type="ARBA" id="ARBA00001947"/>
    </source>
</evidence>
<gene>
    <name evidence="8" type="ORF">MHEL_37850</name>
</gene>
<dbReference type="AlphaFoldDB" id="A0A7I7T8E3"/>
<dbReference type="InterPro" id="IPR013154">
    <property type="entry name" value="ADH-like_N"/>
</dbReference>
<dbReference type="InterPro" id="IPR002328">
    <property type="entry name" value="ADH_Zn_CS"/>
</dbReference>
<dbReference type="Pfam" id="PF00107">
    <property type="entry name" value="ADH_zinc_N"/>
    <property type="match status" value="1"/>
</dbReference>
<dbReference type="InterPro" id="IPR011032">
    <property type="entry name" value="GroES-like_sf"/>
</dbReference>
<keyword evidence="3 5" id="KW-0862">Zinc</keyword>
<reference evidence="8 9" key="1">
    <citation type="journal article" date="2019" name="Emerg. Microbes Infect.">
        <title>Comprehensive subspecies identification of 175 nontuberculous mycobacteria species based on 7547 genomic profiles.</title>
        <authorList>
            <person name="Matsumoto Y."/>
            <person name="Kinjo T."/>
            <person name="Motooka D."/>
            <person name="Nabeya D."/>
            <person name="Jung N."/>
            <person name="Uechi K."/>
            <person name="Horii T."/>
            <person name="Iida T."/>
            <person name="Fujita J."/>
            <person name="Nakamura S."/>
        </authorList>
    </citation>
    <scope>NUCLEOTIDE SEQUENCE [LARGE SCALE GENOMIC DNA]</scope>
    <source>
        <strain evidence="8 9">JCM 30396</strain>
    </source>
</reference>
<dbReference type="Proteomes" id="UP000467148">
    <property type="component" value="Chromosome"/>
</dbReference>
<organism evidence="8 9">
    <name type="scientific">Mycolicibacterium helvum</name>
    <dbReference type="NCBI Taxonomy" id="1534349"/>
    <lineage>
        <taxon>Bacteria</taxon>
        <taxon>Bacillati</taxon>
        <taxon>Actinomycetota</taxon>
        <taxon>Actinomycetes</taxon>
        <taxon>Mycobacteriales</taxon>
        <taxon>Mycobacteriaceae</taxon>
        <taxon>Mycolicibacterium</taxon>
    </lineage>
</organism>
<evidence type="ECO:0000256" key="2">
    <source>
        <dbReference type="ARBA" id="ARBA00022723"/>
    </source>
</evidence>
<evidence type="ECO:0000256" key="5">
    <source>
        <dbReference type="RuleBase" id="RU361277"/>
    </source>
</evidence>
<evidence type="ECO:0000256" key="3">
    <source>
        <dbReference type="ARBA" id="ARBA00022833"/>
    </source>
</evidence>
<dbReference type="SUPFAM" id="SSF51735">
    <property type="entry name" value="NAD(P)-binding Rossmann-fold domains"/>
    <property type="match status" value="1"/>
</dbReference>
<dbReference type="InterPro" id="IPR013149">
    <property type="entry name" value="ADH-like_C"/>
</dbReference>
<dbReference type="Pfam" id="PF08240">
    <property type="entry name" value="ADH_N"/>
    <property type="match status" value="1"/>
</dbReference>
<dbReference type="GO" id="GO:0016491">
    <property type="term" value="F:oxidoreductase activity"/>
    <property type="evidence" value="ECO:0007669"/>
    <property type="project" value="UniProtKB-KW"/>
</dbReference>
<dbReference type="PANTHER" id="PTHR43401:SF2">
    <property type="entry name" value="L-THREONINE 3-DEHYDROGENASE"/>
    <property type="match status" value="1"/>
</dbReference>
<dbReference type="GO" id="GO:0008270">
    <property type="term" value="F:zinc ion binding"/>
    <property type="evidence" value="ECO:0007669"/>
    <property type="project" value="InterPro"/>
</dbReference>
<dbReference type="Gene3D" id="3.90.180.10">
    <property type="entry name" value="Medium-chain alcohol dehydrogenases, catalytic domain"/>
    <property type="match status" value="1"/>
</dbReference>
<dbReference type="NCBIfam" id="NF041097">
    <property type="entry name" value="keto_inos_dh_IolM"/>
    <property type="match status" value="1"/>
</dbReference>
<feature type="domain" description="Alcohol dehydrogenase-like C-terminal" evidence="6">
    <location>
        <begin position="217"/>
        <end position="347"/>
    </location>
</feature>
<protein>
    <submittedName>
        <fullName evidence="8">Alcohol dehydrogenase</fullName>
    </submittedName>
</protein>
<keyword evidence="9" id="KW-1185">Reference proteome</keyword>
<dbReference type="InterPro" id="IPR053539">
    <property type="entry name" value="Scyllo-inosose_DH"/>
</dbReference>